<evidence type="ECO:0008006" key="3">
    <source>
        <dbReference type="Google" id="ProtNLM"/>
    </source>
</evidence>
<dbReference type="OrthoDB" id="2436248at2759"/>
<dbReference type="EMBL" id="JAEHOE010000015">
    <property type="protein sequence ID" value="KAG2497149.1"/>
    <property type="molecule type" value="Genomic_DNA"/>
</dbReference>
<dbReference type="AlphaFoldDB" id="A0A835YGE1"/>
<name>A0A835YGE1_9CHLO</name>
<dbReference type="Proteomes" id="UP000612055">
    <property type="component" value="Unassembled WGS sequence"/>
</dbReference>
<dbReference type="Gene3D" id="1.10.510.10">
    <property type="entry name" value="Transferase(Phosphotransferase) domain 1"/>
    <property type="match status" value="1"/>
</dbReference>
<keyword evidence="2" id="KW-1185">Reference proteome</keyword>
<evidence type="ECO:0000313" key="2">
    <source>
        <dbReference type="Proteomes" id="UP000612055"/>
    </source>
</evidence>
<protein>
    <recommendedName>
        <fullName evidence="3">Protein kinase domain-containing protein</fullName>
    </recommendedName>
</protein>
<organism evidence="1 2">
    <name type="scientific">Edaphochlamys debaryana</name>
    <dbReference type="NCBI Taxonomy" id="47281"/>
    <lineage>
        <taxon>Eukaryota</taxon>
        <taxon>Viridiplantae</taxon>
        <taxon>Chlorophyta</taxon>
        <taxon>core chlorophytes</taxon>
        <taxon>Chlorophyceae</taxon>
        <taxon>CS clade</taxon>
        <taxon>Chlamydomonadales</taxon>
        <taxon>Chlamydomonadales incertae sedis</taxon>
        <taxon>Edaphochlamys</taxon>
    </lineage>
</organism>
<reference evidence="1" key="1">
    <citation type="journal article" date="2020" name="bioRxiv">
        <title>Comparative genomics of Chlamydomonas.</title>
        <authorList>
            <person name="Craig R.J."/>
            <person name="Hasan A.R."/>
            <person name="Ness R.W."/>
            <person name="Keightley P.D."/>
        </authorList>
    </citation>
    <scope>NUCLEOTIDE SEQUENCE</scope>
    <source>
        <strain evidence="1">CCAP 11/70</strain>
    </source>
</reference>
<sequence length="451" mass="49509">MSGADFTAAFLREKLTPFGSKCLWGPSSDLKRYLAERICLPMPDADVQRLCQQDGELVDILVPITKLPEALRATELSYHVRQVLTGAQVQQTGQAEMYTAFRTYNLVEGTLAFIKLYLDAVPLVMDRNVANPSGATAKKLRPDFLCWVNNVLLFKGEEKATAAQMSEAVAELTSNLSTVWLDDLMPTHMQAPCMLAYAAAGTELQFFSVRKQAGVATAEPISSAMDLSTFRGRLRAFTATCNIWRLLAGFAETDLRTSTCLGQVLKSVGGKCTVTLLPGFVYKCIQGFQEHSRYTSFELLGTYEVYLAPVGEPCLGPPANEAVAARAVHGVLCVLAALHSEGFVHRDVRWQNVIRLPTDDRWLLIMLIDLENAGKADCDCSEDPFPLACWSRRTLEADGRYTAASDLRMVAEQLLDQLCLPPGGKGSALRQQLLEGAPSAAEALEHPWFCT</sequence>
<gene>
    <name evidence="1" type="ORF">HYH03_004739</name>
</gene>
<accession>A0A835YGE1</accession>
<proteinExistence type="predicted"/>
<dbReference type="InterPro" id="IPR011009">
    <property type="entry name" value="Kinase-like_dom_sf"/>
</dbReference>
<dbReference type="SUPFAM" id="SSF56112">
    <property type="entry name" value="Protein kinase-like (PK-like)"/>
    <property type="match status" value="1"/>
</dbReference>
<evidence type="ECO:0000313" key="1">
    <source>
        <dbReference type="EMBL" id="KAG2497149.1"/>
    </source>
</evidence>
<comment type="caution">
    <text evidence="1">The sequence shown here is derived from an EMBL/GenBank/DDBJ whole genome shotgun (WGS) entry which is preliminary data.</text>
</comment>